<dbReference type="EMBL" id="BARS01035073">
    <property type="protein sequence ID" value="GAG15030.1"/>
    <property type="molecule type" value="Genomic_DNA"/>
</dbReference>
<proteinExistence type="predicted"/>
<sequence length="259" mass="27156">TTYPESIGGTVGKYSTTAIAAVTPGLSDFWHDCPIEGIRNDPGVGFMIMDNFIDIGLSAAITAIISNAGTGRYLVFGDAGATITPDTALAGGIVLTEATNDEAVSITTKQTPFQIINAGGNVWFEAKIKTNTITTAKQAWFCGLMDVTPQTSVVPLEADGDLADINLVGFHHPEANTTAFDTSYKADGVTAVEVNSNVGTLVAGTYVRLGMKFNTRLNQLSFYINGVQQAVLKNIPTTAGTDFPNDVTLAPVLAEVLAS</sequence>
<name>X0V9Z5_9ZZZZ</name>
<feature type="non-terminal residue" evidence="1">
    <location>
        <position position="1"/>
    </location>
</feature>
<dbReference type="AlphaFoldDB" id="X0V9Z5"/>
<comment type="caution">
    <text evidence="1">The sequence shown here is derived from an EMBL/GenBank/DDBJ whole genome shotgun (WGS) entry which is preliminary data.</text>
</comment>
<organism evidence="1">
    <name type="scientific">marine sediment metagenome</name>
    <dbReference type="NCBI Taxonomy" id="412755"/>
    <lineage>
        <taxon>unclassified sequences</taxon>
        <taxon>metagenomes</taxon>
        <taxon>ecological metagenomes</taxon>
    </lineage>
</organism>
<protein>
    <submittedName>
        <fullName evidence="1">Uncharacterized protein</fullName>
    </submittedName>
</protein>
<accession>X0V9Z5</accession>
<feature type="non-terminal residue" evidence="1">
    <location>
        <position position="259"/>
    </location>
</feature>
<gene>
    <name evidence="1" type="ORF">S01H1_54091</name>
</gene>
<evidence type="ECO:0000313" key="1">
    <source>
        <dbReference type="EMBL" id="GAG15030.1"/>
    </source>
</evidence>
<reference evidence="1" key="1">
    <citation type="journal article" date="2014" name="Front. Microbiol.">
        <title>High frequency of phylogenetically diverse reductive dehalogenase-homologous genes in deep subseafloor sedimentary metagenomes.</title>
        <authorList>
            <person name="Kawai M."/>
            <person name="Futagami T."/>
            <person name="Toyoda A."/>
            <person name="Takaki Y."/>
            <person name="Nishi S."/>
            <person name="Hori S."/>
            <person name="Arai W."/>
            <person name="Tsubouchi T."/>
            <person name="Morono Y."/>
            <person name="Uchiyama I."/>
            <person name="Ito T."/>
            <person name="Fujiyama A."/>
            <person name="Inagaki F."/>
            <person name="Takami H."/>
        </authorList>
    </citation>
    <scope>NUCLEOTIDE SEQUENCE</scope>
    <source>
        <strain evidence="1">Expedition CK06-06</strain>
    </source>
</reference>